<sequence length="210" mass="24131">MGIGVRSFSVDLHSPYLPVKEVALKEWAVCIDAIASGQQVVLVRKGGITEETREFRLEETSFYFYPTYEHQKAHLIKPAFQARVESSLQGVQLPPEEVMITHAAHVVDDISLEAEEDLKKLDPFHIMTHDYATERLQWKHDKPLHILTVRAYALTEPKRVKVDRSYIGCKSWLKLTDPITDTDLVPVLSVEEFEAKRQLIFDRLGLHKPE</sequence>
<reference evidence="2" key="1">
    <citation type="journal article" date="2019" name="Int. J. Syst. Evol. Microbiol.">
        <title>The Global Catalogue of Microorganisms (GCM) 10K type strain sequencing project: providing services to taxonomists for standard genome sequencing and annotation.</title>
        <authorList>
            <consortium name="The Broad Institute Genomics Platform"/>
            <consortium name="The Broad Institute Genome Sequencing Center for Infectious Disease"/>
            <person name="Wu L."/>
            <person name="Ma J."/>
        </authorList>
    </citation>
    <scope>NUCLEOTIDE SEQUENCE [LARGE SCALE GENOMIC DNA]</scope>
    <source>
        <strain evidence="2">CGMCC 1.13574</strain>
    </source>
</reference>
<dbReference type="EMBL" id="JBHUIO010000011">
    <property type="protein sequence ID" value="MFD2171671.1"/>
    <property type="molecule type" value="Genomic_DNA"/>
</dbReference>
<organism evidence="1 2">
    <name type="scientific">Tumebacillus lipolyticus</name>
    <dbReference type="NCBI Taxonomy" id="1280370"/>
    <lineage>
        <taxon>Bacteria</taxon>
        <taxon>Bacillati</taxon>
        <taxon>Bacillota</taxon>
        <taxon>Bacilli</taxon>
        <taxon>Bacillales</taxon>
        <taxon>Alicyclobacillaceae</taxon>
        <taxon>Tumebacillus</taxon>
    </lineage>
</organism>
<dbReference type="Proteomes" id="UP001597343">
    <property type="component" value="Unassembled WGS sequence"/>
</dbReference>
<dbReference type="Pfam" id="PF08819">
    <property type="entry name" value="DUF1802"/>
    <property type="match status" value="1"/>
</dbReference>
<protein>
    <submittedName>
        <fullName evidence="1">DUF1802 family protein</fullName>
    </submittedName>
</protein>
<comment type="caution">
    <text evidence="1">The sequence shown here is derived from an EMBL/GenBank/DDBJ whole genome shotgun (WGS) entry which is preliminary data.</text>
</comment>
<dbReference type="InterPro" id="IPR014923">
    <property type="entry name" value="DUF1802"/>
</dbReference>
<proteinExistence type="predicted"/>
<evidence type="ECO:0000313" key="1">
    <source>
        <dbReference type="EMBL" id="MFD2171671.1"/>
    </source>
</evidence>
<keyword evidence="2" id="KW-1185">Reference proteome</keyword>
<gene>
    <name evidence="1" type="ORF">ACFSOY_17050</name>
</gene>
<dbReference type="RefSeq" id="WP_386048673.1">
    <property type="nucleotide sequence ID" value="NZ_JBHUIO010000011.1"/>
</dbReference>
<accession>A0ABW5A2A7</accession>
<evidence type="ECO:0000313" key="2">
    <source>
        <dbReference type="Proteomes" id="UP001597343"/>
    </source>
</evidence>
<name>A0ABW5A2A7_9BACL</name>